<dbReference type="PANTHER" id="PTHR23155">
    <property type="entry name" value="DISEASE RESISTANCE PROTEIN RP"/>
    <property type="match status" value="1"/>
</dbReference>
<evidence type="ECO:0000313" key="6">
    <source>
        <dbReference type="EMBL" id="KAB1216340.1"/>
    </source>
</evidence>
<dbReference type="InterPro" id="IPR042197">
    <property type="entry name" value="Apaf_helical"/>
</dbReference>
<dbReference type="AlphaFoldDB" id="A0A6A1W0M5"/>
<evidence type="ECO:0000259" key="4">
    <source>
        <dbReference type="Pfam" id="PF23559"/>
    </source>
</evidence>
<dbReference type="PRINTS" id="PR00364">
    <property type="entry name" value="DISEASERSIST"/>
</dbReference>
<organism evidence="6 7">
    <name type="scientific">Morella rubra</name>
    <name type="common">Chinese bayberry</name>
    <dbReference type="NCBI Taxonomy" id="262757"/>
    <lineage>
        <taxon>Eukaryota</taxon>
        <taxon>Viridiplantae</taxon>
        <taxon>Streptophyta</taxon>
        <taxon>Embryophyta</taxon>
        <taxon>Tracheophyta</taxon>
        <taxon>Spermatophyta</taxon>
        <taxon>Magnoliopsida</taxon>
        <taxon>eudicotyledons</taxon>
        <taxon>Gunneridae</taxon>
        <taxon>Pentapetalae</taxon>
        <taxon>rosids</taxon>
        <taxon>fabids</taxon>
        <taxon>Fagales</taxon>
        <taxon>Myricaceae</taxon>
        <taxon>Morella</taxon>
    </lineage>
</organism>
<dbReference type="Proteomes" id="UP000516437">
    <property type="component" value="Chromosome 4"/>
</dbReference>
<dbReference type="GO" id="GO:0043531">
    <property type="term" value="F:ADP binding"/>
    <property type="evidence" value="ECO:0007669"/>
    <property type="project" value="InterPro"/>
</dbReference>
<feature type="domain" description="Disease resistance R13L4/SHOC-2-like LRR" evidence="5">
    <location>
        <begin position="291"/>
        <end position="620"/>
    </location>
</feature>
<dbReference type="InterPro" id="IPR058922">
    <property type="entry name" value="WHD_DRP"/>
</dbReference>
<dbReference type="Gene3D" id="1.10.10.10">
    <property type="entry name" value="Winged helix-like DNA-binding domain superfamily/Winged helix DNA-binding domain"/>
    <property type="match status" value="1"/>
</dbReference>
<dbReference type="Pfam" id="PF23598">
    <property type="entry name" value="LRR_14"/>
    <property type="match status" value="1"/>
</dbReference>
<evidence type="ECO:0000256" key="1">
    <source>
        <dbReference type="ARBA" id="ARBA00022737"/>
    </source>
</evidence>
<accession>A0A6A1W0M5</accession>
<gene>
    <name evidence="6" type="ORF">CJ030_MR4G026754</name>
</gene>
<dbReference type="Pfam" id="PF00931">
    <property type="entry name" value="NB-ARC"/>
    <property type="match status" value="1"/>
</dbReference>
<dbReference type="InterPro" id="IPR036388">
    <property type="entry name" value="WH-like_DNA-bd_sf"/>
</dbReference>
<protein>
    <submittedName>
        <fullName evidence="6">Disease resistance protein RPM1</fullName>
    </submittedName>
</protein>
<dbReference type="OrthoDB" id="690341at2759"/>
<dbReference type="SUPFAM" id="SSF52540">
    <property type="entry name" value="P-loop containing nucleoside triphosphate hydrolases"/>
    <property type="match status" value="1"/>
</dbReference>
<feature type="domain" description="NB-ARC" evidence="3">
    <location>
        <begin position="3"/>
        <end position="90"/>
    </location>
</feature>
<name>A0A6A1W0M5_9ROSI</name>
<dbReference type="PANTHER" id="PTHR23155:SF1205">
    <property type="entry name" value="DISEASE RESISTANCE PROTEIN RPM1"/>
    <property type="match status" value="1"/>
</dbReference>
<dbReference type="Gene3D" id="3.40.50.300">
    <property type="entry name" value="P-loop containing nucleotide triphosphate hydrolases"/>
    <property type="match status" value="1"/>
</dbReference>
<feature type="domain" description="Disease resistance protein winged helix" evidence="4">
    <location>
        <begin position="175"/>
        <end position="246"/>
    </location>
</feature>
<keyword evidence="2" id="KW-0611">Plant defense</keyword>
<dbReference type="Gene3D" id="3.80.10.10">
    <property type="entry name" value="Ribonuclease Inhibitor"/>
    <property type="match status" value="2"/>
</dbReference>
<reference evidence="6 7" key="1">
    <citation type="journal article" date="2019" name="Plant Biotechnol. J.">
        <title>The red bayberry genome and genetic basis of sex determination.</title>
        <authorList>
            <person name="Jia H.M."/>
            <person name="Jia H.J."/>
            <person name="Cai Q.L."/>
            <person name="Wang Y."/>
            <person name="Zhao H.B."/>
            <person name="Yang W.F."/>
            <person name="Wang G.Y."/>
            <person name="Li Y.H."/>
            <person name="Zhan D.L."/>
            <person name="Shen Y.T."/>
            <person name="Niu Q.F."/>
            <person name="Chang L."/>
            <person name="Qiu J."/>
            <person name="Zhao L."/>
            <person name="Xie H.B."/>
            <person name="Fu W.Y."/>
            <person name="Jin J."/>
            <person name="Li X.W."/>
            <person name="Jiao Y."/>
            <person name="Zhou C.C."/>
            <person name="Tu T."/>
            <person name="Chai C.Y."/>
            <person name="Gao J.L."/>
            <person name="Fan L.J."/>
            <person name="van de Weg E."/>
            <person name="Wang J.Y."/>
            <person name="Gao Z.S."/>
        </authorList>
    </citation>
    <scope>NUCLEOTIDE SEQUENCE [LARGE SCALE GENOMIC DNA]</scope>
    <source>
        <tissue evidence="6">Leaves</tissue>
    </source>
</reference>
<dbReference type="InterPro" id="IPR032675">
    <property type="entry name" value="LRR_dom_sf"/>
</dbReference>
<proteinExistence type="predicted"/>
<sequence length="688" mass="79397">MSKDQLRTKIKNFLQQKRYLIVLDDVWHIDDWDALKYVLPDNSSSRVMLTTRNSEVASASCKEFNGNVFPLNPLSAEESWTLFCRKTFGEDTCPPSLKSPTESILARCEGLPLAIVTISGVLATKERIEEWDMIQRSLSDELKENVRLNSMQKILSLSYYDLPSHLKPSFLYLSVFPDYHLIDKMRLIRLWIAEGFVKAREGMTLEEVADSYLYELLNRSLIQVAGTTSEGRIKTCRVHDLLREIIIRKSRDQNFVTIARGQDTMWPEKVRRLSIHKTMPDLHDSQSISRLRSLLMFRRVDSLSQSSQPSLFVHDCKLLNVLDLEGAALVVFPNEIVKLLHLKYLSLRGTKIKAIPRTIGNLQNLETFDLKHTCINVLPVEISQLQKLRHLLVYRYEVQSYAHFNSKYGFKTLAQIGNLRSLQKLCFIEADQGGDVIMIELGKLNQLRRLGIVKFRRENGVALCSSIEKLTNLRTLSITSTEENEIIDLECLSSPPPFIQRLYLSGRLEKLPQWISSLHSLAKLSLKWSQLRDDPLESLQHLPNLVHLEFLQVYEGETLHFKAKGFQRLQFLGLDKLDELKMVRVDMGALPSLEKLVLQRCKSLYRLPLGIEHLSKLKLLEFFDMPVELVEKLRPDIEGGDYWKVAHVPEINSTYWRDGGWDVYSLYGSIEREGSAPTRSHELPPYWK</sequence>
<evidence type="ECO:0000313" key="7">
    <source>
        <dbReference type="Proteomes" id="UP000516437"/>
    </source>
</evidence>
<keyword evidence="1" id="KW-0677">Repeat</keyword>
<comment type="caution">
    <text evidence="6">The sequence shown here is derived from an EMBL/GenBank/DDBJ whole genome shotgun (WGS) entry which is preliminary data.</text>
</comment>
<dbReference type="SUPFAM" id="SSF52058">
    <property type="entry name" value="L domain-like"/>
    <property type="match status" value="1"/>
</dbReference>
<dbReference type="Pfam" id="PF23559">
    <property type="entry name" value="WHD_DRP"/>
    <property type="match status" value="1"/>
</dbReference>
<dbReference type="InterPro" id="IPR044974">
    <property type="entry name" value="Disease_R_plants"/>
</dbReference>
<evidence type="ECO:0000259" key="5">
    <source>
        <dbReference type="Pfam" id="PF23598"/>
    </source>
</evidence>
<evidence type="ECO:0000256" key="2">
    <source>
        <dbReference type="ARBA" id="ARBA00022821"/>
    </source>
</evidence>
<dbReference type="GO" id="GO:0098542">
    <property type="term" value="P:defense response to other organism"/>
    <property type="evidence" value="ECO:0007669"/>
    <property type="project" value="TreeGrafter"/>
</dbReference>
<dbReference type="InterPro" id="IPR027417">
    <property type="entry name" value="P-loop_NTPase"/>
</dbReference>
<keyword evidence="7" id="KW-1185">Reference proteome</keyword>
<dbReference type="EMBL" id="RXIC02000022">
    <property type="protein sequence ID" value="KAB1216340.1"/>
    <property type="molecule type" value="Genomic_DNA"/>
</dbReference>
<dbReference type="InterPro" id="IPR055414">
    <property type="entry name" value="LRR_R13L4/SHOC2-like"/>
</dbReference>
<dbReference type="Gene3D" id="1.10.8.430">
    <property type="entry name" value="Helical domain of apoptotic protease-activating factors"/>
    <property type="match status" value="1"/>
</dbReference>
<dbReference type="InterPro" id="IPR002182">
    <property type="entry name" value="NB-ARC"/>
</dbReference>
<evidence type="ECO:0000259" key="3">
    <source>
        <dbReference type="Pfam" id="PF00931"/>
    </source>
</evidence>
<dbReference type="FunFam" id="1.10.10.10:FF:000322">
    <property type="entry name" value="Probable disease resistance protein At1g63360"/>
    <property type="match status" value="1"/>
</dbReference>